<evidence type="ECO:0000313" key="2">
    <source>
        <dbReference type="EMBL" id="KIP12084.1"/>
    </source>
</evidence>
<evidence type="ECO:0000256" key="1">
    <source>
        <dbReference type="SAM" id="MobiDB-lite"/>
    </source>
</evidence>
<name>A0A0C3P2F3_PHLG1</name>
<sequence>MRRQESNVPLTYETEPSKHAKRDMEPPLRAKSYLCPTANLPGSFPLLLTARQQYIEKLLSILPQASLAHALCASRVTRRYPARHRETIQGRAPSKQFARVTNRRLTTSPAGTRPSQSHVTRENSTSEIKSDSEPSANLDGSRGFDFLPSDVPPQCSSWGRCNLDCAGWTSTVPRDLTSRKQTKDKRNRTHAP</sequence>
<feature type="region of interest" description="Disordered" evidence="1">
    <location>
        <begin position="172"/>
        <end position="192"/>
    </location>
</feature>
<dbReference type="AlphaFoldDB" id="A0A0C3P2F3"/>
<feature type="region of interest" description="Disordered" evidence="1">
    <location>
        <begin position="1"/>
        <end position="25"/>
    </location>
</feature>
<proteinExistence type="predicted"/>
<feature type="compositionally biased region" description="Basic and acidic residues" evidence="1">
    <location>
        <begin position="15"/>
        <end position="25"/>
    </location>
</feature>
<dbReference type="HOGENOM" id="CLU_1415647_0_0_1"/>
<dbReference type="EMBL" id="KN840441">
    <property type="protein sequence ID" value="KIP12084.1"/>
    <property type="molecule type" value="Genomic_DNA"/>
</dbReference>
<protein>
    <submittedName>
        <fullName evidence="2">Uncharacterized protein</fullName>
    </submittedName>
</protein>
<gene>
    <name evidence="2" type="ORF">PHLGIDRAFT_367732</name>
</gene>
<dbReference type="Proteomes" id="UP000053257">
    <property type="component" value="Unassembled WGS sequence"/>
</dbReference>
<feature type="region of interest" description="Disordered" evidence="1">
    <location>
        <begin position="86"/>
        <end position="145"/>
    </location>
</feature>
<keyword evidence="3" id="KW-1185">Reference proteome</keyword>
<reference evidence="2 3" key="1">
    <citation type="journal article" date="2014" name="PLoS Genet.">
        <title>Analysis of the Phlebiopsis gigantea genome, transcriptome and secretome provides insight into its pioneer colonization strategies of wood.</title>
        <authorList>
            <person name="Hori C."/>
            <person name="Ishida T."/>
            <person name="Igarashi K."/>
            <person name="Samejima M."/>
            <person name="Suzuki H."/>
            <person name="Master E."/>
            <person name="Ferreira P."/>
            <person name="Ruiz-Duenas F.J."/>
            <person name="Held B."/>
            <person name="Canessa P."/>
            <person name="Larrondo L.F."/>
            <person name="Schmoll M."/>
            <person name="Druzhinina I.S."/>
            <person name="Kubicek C.P."/>
            <person name="Gaskell J.A."/>
            <person name="Kersten P."/>
            <person name="St John F."/>
            <person name="Glasner J."/>
            <person name="Sabat G."/>
            <person name="Splinter BonDurant S."/>
            <person name="Syed K."/>
            <person name="Yadav J."/>
            <person name="Mgbeahuruike A.C."/>
            <person name="Kovalchuk A."/>
            <person name="Asiegbu F.O."/>
            <person name="Lackner G."/>
            <person name="Hoffmeister D."/>
            <person name="Rencoret J."/>
            <person name="Gutierrez A."/>
            <person name="Sun H."/>
            <person name="Lindquist E."/>
            <person name="Barry K."/>
            <person name="Riley R."/>
            <person name="Grigoriev I.V."/>
            <person name="Henrissat B."/>
            <person name="Kues U."/>
            <person name="Berka R.M."/>
            <person name="Martinez A.T."/>
            <person name="Covert S.F."/>
            <person name="Blanchette R.A."/>
            <person name="Cullen D."/>
        </authorList>
    </citation>
    <scope>NUCLEOTIDE SEQUENCE [LARGE SCALE GENOMIC DNA]</scope>
    <source>
        <strain evidence="2 3">11061_1 CR5-6</strain>
    </source>
</reference>
<evidence type="ECO:0000313" key="3">
    <source>
        <dbReference type="Proteomes" id="UP000053257"/>
    </source>
</evidence>
<organism evidence="2 3">
    <name type="scientific">Phlebiopsis gigantea (strain 11061_1 CR5-6)</name>
    <name type="common">White-rot fungus</name>
    <name type="synonym">Peniophora gigantea</name>
    <dbReference type="NCBI Taxonomy" id="745531"/>
    <lineage>
        <taxon>Eukaryota</taxon>
        <taxon>Fungi</taxon>
        <taxon>Dikarya</taxon>
        <taxon>Basidiomycota</taxon>
        <taxon>Agaricomycotina</taxon>
        <taxon>Agaricomycetes</taxon>
        <taxon>Polyporales</taxon>
        <taxon>Phanerochaetaceae</taxon>
        <taxon>Phlebiopsis</taxon>
    </lineage>
</organism>
<feature type="compositionally biased region" description="Polar residues" evidence="1">
    <location>
        <begin position="103"/>
        <end position="127"/>
    </location>
</feature>
<accession>A0A0C3P2F3</accession>
<feature type="compositionally biased region" description="Basic residues" evidence="1">
    <location>
        <begin position="180"/>
        <end position="192"/>
    </location>
</feature>